<evidence type="ECO:0000313" key="1">
    <source>
        <dbReference type="EMBL" id="SEG75512.1"/>
    </source>
</evidence>
<protein>
    <submittedName>
        <fullName evidence="1">Uncharacterized protein</fullName>
    </submittedName>
</protein>
<keyword evidence="2" id="KW-1185">Reference proteome</keyword>
<dbReference type="OrthoDB" id="9936176at2"/>
<name>A0A1H6CR72_9ACTN</name>
<dbReference type="AlphaFoldDB" id="A0A1H6CR72"/>
<accession>A0A1H6CR72</accession>
<dbReference type="RefSeq" id="WP_146087485.1">
    <property type="nucleotide sequence ID" value="NZ_FNVO01000011.1"/>
</dbReference>
<sequence>MSDPYEVETHAVRVLSALFLQLVRASWPAVKVAFRDAIPRLEVTGPSGVVIDVRMDEDGAQFVFRPSFRRHSIEDVPGAVEAVLTLVRDCGGSLSSDARSAGGGAGE</sequence>
<dbReference type="EMBL" id="FNVO01000011">
    <property type="protein sequence ID" value="SEG75512.1"/>
    <property type="molecule type" value="Genomic_DNA"/>
</dbReference>
<gene>
    <name evidence="1" type="ORF">SAMN04489712_11148</name>
</gene>
<evidence type="ECO:0000313" key="2">
    <source>
        <dbReference type="Proteomes" id="UP000236723"/>
    </source>
</evidence>
<organism evidence="1 2">
    <name type="scientific">Thermomonospora echinospora</name>
    <dbReference type="NCBI Taxonomy" id="1992"/>
    <lineage>
        <taxon>Bacteria</taxon>
        <taxon>Bacillati</taxon>
        <taxon>Actinomycetota</taxon>
        <taxon>Actinomycetes</taxon>
        <taxon>Streptosporangiales</taxon>
        <taxon>Thermomonosporaceae</taxon>
        <taxon>Thermomonospora</taxon>
    </lineage>
</organism>
<dbReference type="Proteomes" id="UP000236723">
    <property type="component" value="Unassembled WGS sequence"/>
</dbReference>
<reference evidence="2" key="1">
    <citation type="submission" date="2016-10" db="EMBL/GenBank/DDBJ databases">
        <authorList>
            <person name="Varghese N."/>
            <person name="Submissions S."/>
        </authorList>
    </citation>
    <scope>NUCLEOTIDE SEQUENCE [LARGE SCALE GENOMIC DNA]</scope>
    <source>
        <strain evidence="2">DSM 43163</strain>
    </source>
</reference>
<proteinExistence type="predicted"/>